<feature type="transmembrane region" description="Helical" evidence="8">
    <location>
        <begin position="20"/>
        <end position="39"/>
    </location>
</feature>
<keyword evidence="11" id="KW-1185">Reference proteome</keyword>
<dbReference type="GO" id="GO:0016763">
    <property type="term" value="F:pentosyltransferase activity"/>
    <property type="evidence" value="ECO:0007669"/>
    <property type="project" value="TreeGrafter"/>
</dbReference>
<dbReference type="GO" id="GO:0009103">
    <property type="term" value="P:lipopolysaccharide biosynthetic process"/>
    <property type="evidence" value="ECO:0007669"/>
    <property type="project" value="UniProtKB-ARBA"/>
</dbReference>
<comment type="subcellular location">
    <subcellularLocation>
        <location evidence="1">Cell membrane</location>
        <topology evidence="1">Multi-pass membrane protein</topology>
    </subcellularLocation>
</comment>
<evidence type="ECO:0000256" key="5">
    <source>
        <dbReference type="ARBA" id="ARBA00022692"/>
    </source>
</evidence>
<dbReference type="GO" id="GO:0005886">
    <property type="term" value="C:plasma membrane"/>
    <property type="evidence" value="ECO:0007669"/>
    <property type="project" value="UniProtKB-SubCell"/>
</dbReference>
<dbReference type="EMBL" id="JACRTD010000001">
    <property type="protein sequence ID" value="MBC8584015.1"/>
    <property type="molecule type" value="Genomic_DNA"/>
</dbReference>
<dbReference type="RefSeq" id="WP_262393873.1">
    <property type="nucleotide sequence ID" value="NZ_JACRTD010000001.1"/>
</dbReference>
<keyword evidence="6 8" id="KW-1133">Transmembrane helix</keyword>
<feature type="transmembrane region" description="Helical" evidence="8">
    <location>
        <begin position="179"/>
        <end position="199"/>
    </location>
</feature>
<evidence type="ECO:0000256" key="6">
    <source>
        <dbReference type="ARBA" id="ARBA00022989"/>
    </source>
</evidence>
<dbReference type="InterPro" id="IPR050297">
    <property type="entry name" value="LipidA_mod_glycosyltrf_83"/>
</dbReference>
<dbReference type="InterPro" id="IPR038731">
    <property type="entry name" value="RgtA/B/C-like"/>
</dbReference>
<dbReference type="PANTHER" id="PTHR33908">
    <property type="entry name" value="MANNOSYLTRANSFERASE YKCB-RELATED"/>
    <property type="match status" value="1"/>
</dbReference>
<feature type="transmembrane region" description="Helical" evidence="8">
    <location>
        <begin position="386"/>
        <end position="410"/>
    </location>
</feature>
<evidence type="ECO:0000256" key="7">
    <source>
        <dbReference type="ARBA" id="ARBA00023136"/>
    </source>
</evidence>
<keyword evidence="4" id="KW-0808">Transferase</keyword>
<keyword evidence="3" id="KW-0328">Glycosyltransferase</keyword>
<sequence>MELNDNKDVLNFHLTKKHIFWFLAALVLSGTLVRFAAAYHRVHYFDLSFYVDWSAGAVKDLFGVYENVSNLDYPPLFIFPLYITGKLLEMPWVYELESFKMLALKGWQMLFDIATIPLLYLVLRRHSKLAGLMAASLWTVNPTIIMNSSYWGQTDSIMIFLLLLAFFLLTGHKPVWSGIVMTLACLMKFQSLYFAPLYALYLLTSYRGKKIGQTITAGAGVAIGIFAPFMMRSGWKLPFEIYMGGFEQYPAACLNAFNYYGANGLNYEYADVVLFGNLTAENLSMMIIGLSLMMLLFFYFTASEKSVWLLGFIFMQTIFMFTTRMHERYQIPVLAFGLIACFIHKSLLLFISYMGITVITFISHFIVMENMISYPWTTWMEHYDMIIIVMSMINLAVYLITLWISVRILYRHGVQDLVTSFLACLPKKKLTAPIVGPVVLQEEPACGFPPKLE</sequence>
<reference evidence="10" key="1">
    <citation type="submission" date="2020-08" db="EMBL/GenBank/DDBJ databases">
        <title>Genome public.</title>
        <authorList>
            <person name="Liu C."/>
            <person name="Sun Q."/>
        </authorList>
    </citation>
    <scope>NUCLEOTIDE SEQUENCE</scope>
    <source>
        <strain evidence="10">NSJ-64</strain>
    </source>
</reference>
<feature type="transmembrane region" description="Helical" evidence="8">
    <location>
        <begin position="306"/>
        <end position="322"/>
    </location>
</feature>
<feature type="transmembrane region" description="Helical" evidence="8">
    <location>
        <begin position="106"/>
        <end position="123"/>
    </location>
</feature>
<dbReference type="Pfam" id="PF13231">
    <property type="entry name" value="PMT_2"/>
    <property type="match status" value="1"/>
</dbReference>
<protein>
    <submittedName>
        <fullName evidence="10">Glycosyltransferase family 39 protein</fullName>
    </submittedName>
</protein>
<evidence type="ECO:0000256" key="4">
    <source>
        <dbReference type="ARBA" id="ARBA00022679"/>
    </source>
</evidence>
<evidence type="ECO:0000313" key="11">
    <source>
        <dbReference type="Proteomes" id="UP000623678"/>
    </source>
</evidence>
<proteinExistence type="predicted"/>
<name>A0A926EKF9_9FIRM</name>
<evidence type="ECO:0000256" key="8">
    <source>
        <dbReference type="SAM" id="Phobius"/>
    </source>
</evidence>
<evidence type="ECO:0000259" key="9">
    <source>
        <dbReference type="Pfam" id="PF13231"/>
    </source>
</evidence>
<gene>
    <name evidence="10" type="ORF">H8705_00240</name>
</gene>
<keyword evidence="5 8" id="KW-0812">Transmembrane</keyword>
<feature type="transmembrane region" description="Helical" evidence="8">
    <location>
        <begin position="156"/>
        <end position="172"/>
    </location>
</feature>
<comment type="caution">
    <text evidence="10">The sequence shown here is derived from an EMBL/GenBank/DDBJ whole genome shotgun (WGS) entry which is preliminary data.</text>
</comment>
<keyword evidence="7 8" id="KW-0472">Membrane</keyword>
<evidence type="ECO:0000256" key="3">
    <source>
        <dbReference type="ARBA" id="ARBA00022676"/>
    </source>
</evidence>
<evidence type="ECO:0000256" key="2">
    <source>
        <dbReference type="ARBA" id="ARBA00022475"/>
    </source>
</evidence>
<accession>A0A926EKF9</accession>
<feature type="transmembrane region" description="Helical" evidence="8">
    <location>
        <begin position="211"/>
        <end position="231"/>
    </location>
</feature>
<keyword evidence="2" id="KW-1003">Cell membrane</keyword>
<dbReference type="Proteomes" id="UP000623678">
    <property type="component" value="Unassembled WGS sequence"/>
</dbReference>
<feature type="transmembrane region" description="Helical" evidence="8">
    <location>
        <begin position="283"/>
        <end position="300"/>
    </location>
</feature>
<dbReference type="PANTHER" id="PTHR33908:SF11">
    <property type="entry name" value="MEMBRANE PROTEIN"/>
    <property type="match status" value="1"/>
</dbReference>
<dbReference type="GO" id="GO:0016758">
    <property type="term" value="F:hexosyltransferase activity"/>
    <property type="evidence" value="ECO:0007669"/>
    <property type="project" value="InterPro"/>
</dbReference>
<dbReference type="AlphaFoldDB" id="A0A926EKF9"/>
<organism evidence="10 11">
    <name type="scientific">Youxingia wuxianensis</name>
    <dbReference type="NCBI Taxonomy" id="2763678"/>
    <lineage>
        <taxon>Bacteria</taxon>
        <taxon>Bacillati</taxon>
        <taxon>Bacillota</taxon>
        <taxon>Clostridia</taxon>
        <taxon>Eubacteriales</taxon>
        <taxon>Oscillospiraceae</taxon>
        <taxon>Youxingia</taxon>
    </lineage>
</organism>
<evidence type="ECO:0000256" key="1">
    <source>
        <dbReference type="ARBA" id="ARBA00004651"/>
    </source>
</evidence>
<feature type="transmembrane region" description="Helical" evidence="8">
    <location>
        <begin position="334"/>
        <end position="366"/>
    </location>
</feature>
<feature type="domain" description="Glycosyltransferase RgtA/B/C/D-like" evidence="9">
    <location>
        <begin position="95"/>
        <end position="230"/>
    </location>
</feature>
<evidence type="ECO:0000313" key="10">
    <source>
        <dbReference type="EMBL" id="MBC8584015.1"/>
    </source>
</evidence>